<dbReference type="RefSeq" id="WP_154511704.1">
    <property type="nucleotide sequence ID" value="NZ_VUMH01000010.1"/>
</dbReference>
<dbReference type="EMBL" id="VUMH01000010">
    <property type="protein sequence ID" value="MSS28369.1"/>
    <property type="molecule type" value="Genomic_DNA"/>
</dbReference>
<dbReference type="AlphaFoldDB" id="A0A6L5XN18"/>
<feature type="domain" description="HTH hxlR-type" evidence="5">
    <location>
        <begin position="26"/>
        <end position="124"/>
    </location>
</feature>
<comment type="caution">
    <text evidence="6">The sequence shown here is derived from an EMBL/GenBank/DDBJ whole genome shotgun (WGS) entry which is preliminary data.</text>
</comment>
<proteinExistence type="predicted"/>
<dbReference type="InterPro" id="IPR036390">
    <property type="entry name" value="WH_DNA-bd_sf"/>
</dbReference>
<keyword evidence="3" id="KW-0804">Transcription</keyword>
<keyword evidence="2" id="KW-0238">DNA-binding</keyword>
<evidence type="ECO:0000256" key="2">
    <source>
        <dbReference type="ARBA" id="ARBA00023125"/>
    </source>
</evidence>
<gene>
    <name evidence="6" type="ORF">FYJ44_10060</name>
</gene>
<dbReference type="InterPro" id="IPR036388">
    <property type="entry name" value="WH-like_DNA-bd_sf"/>
</dbReference>
<dbReference type="PANTHER" id="PTHR33204:SF29">
    <property type="entry name" value="TRANSCRIPTIONAL REGULATOR"/>
    <property type="match status" value="1"/>
</dbReference>
<evidence type="ECO:0000313" key="6">
    <source>
        <dbReference type="EMBL" id="MSS28369.1"/>
    </source>
</evidence>
<accession>A0A6L5XN18</accession>
<dbReference type="PROSITE" id="PS51118">
    <property type="entry name" value="HTH_HXLR"/>
    <property type="match status" value="1"/>
</dbReference>
<reference evidence="6 7" key="1">
    <citation type="submission" date="2019-09" db="EMBL/GenBank/DDBJ databases">
        <title>In-depth cultivation of the pig gut microbiome towards novel bacterial diversity and tailored functional studies.</title>
        <authorList>
            <person name="Wylensek D."/>
            <person name="Hitch T.C.A."/>
            <person name="Clavel T."/>
        </authorList>
    </citation>
    <scope>NUCLEOTIDE SEQUENCE [LARGE SCALE GENOMIC DNA]</scope>
    <source>
        <strain evidence="6 7">PG-178-WT-4</strain>
    </source>
</reference>
<feature type="region of interest" description="Disordered" evidence="4">
    <location>
        <begin position="1"/>
        <end position="21"/>
    </location>
</feature>
<dbReference type="GO" id="GO:0003677">
    <property type="term" value="F:DNA binding"/>
    <property type="evidence" value="ECO:0007669"/>
    <property type="project" value="UniProtKB-KW"/>
</dbReference>
<dbReference type="SUPFAM" id="SSF46785">
    <property type="entry name" value="Winged helix' DNA-binding domain"/>
    <property type="match status" value="1"/>
</dbReference>
<sequence>MAEEQTRENTDRRDRRQNPVPVQRHCPVEATADLIGGKYKSLILYKLTGETLRFSQLRKAVPCATPKVLTRQLRDLERDGLVRREVFPVVPPKVEYSLTDFGRSIRPVLEAMSAWGRGYLQERRRKEKNAEDETA</sequence>
<evidence type="ECO:0000259" key="5">
    <source>
        <dbReference type="PROSITE" id="PS51118"/>
    </source>
</evidence>
<name>A0A6L5XN18_9BACT</name>
<evidence type="ECO:0000256" key="4">
    <source>
        <dbReference type="SAM" id="MobiDB-lite"/>
    </source>
</evidence>
<evidence type="ECO:0000256" key="1">
    <source>
        <dbReference type="ARBA" id="ARBA00023015"/>
    </source>
</evidence>
<keyword evidence="7" id="KW-1185">Reference proteome</keyword>
<organism evidence="6 7">
    <name type="scientific">Desulfovibrio porci</name>
    <dbReference type="NCBI Taxonomy" id="2605782"/>
    <lineage>
        <taxon>Bacteria</taxon>
        <taxon>Pseudomonadati</taxon>
        <taxon>Thermodesulfobacteriota</taxon>
        <taxon>Desulfovibrionia</taxon>
        <taxon>Desulfovibrionales</taxon>
        <taxon>Desulfovibrionaceae</taxon>
        <taxon>Desulfovibrio</taxon>
    </lineage>
</organism>
<evidence type="ECO:0000313" key="7">
    <source>
        <dbReference type="Proteomes" id="UP000477488"/>
    </source>
</evidence>
<protein>
    <submittedName>
        <fullName evidence="6">Helix-turn-helix transcriptional regulator</fullName>
    </submittedName>
</protein>
<dbReference type="Pfam" id="PF01638">
    <property type="entry name" value="HxlR"/>
    <property type="match status" value="1"/>
</dbReference>
<dbReference type="InterPro" id="IPR002577">
    <property type="entry name" value="HTH_HxlR"/>
</dbReference>
<dbReference type="PANTHER" id="PTHR33204">
    <property type="entry name" value="TRANSCRIPTIONAL REGULATOR, MARR FAMILY"/>
    <property type="match status" value="1"/>
</dbReference>
<keyword evidence="1" id="KW-0805">Transcription regulation</keyword>
<dbReference type="Proteomes" id="UP000477488">
    <property type="component" value="Unassembled WGS sequence"/>
</dbReference>
<feature type="compositionally biased region" description="Basic and acidic residues" evidence="4">
    <location>
        <begin position="1"/>
        <end position="17"/>
    </location>
</feature>
<dbReference type="Gene3D" id="1.10.10.10">
    <property type="entry name" value="Winged helix-like DNA-binding domain superfamily/Winged helix DNA-binding domain"/>
    <property type="match status" value="1"/>
</dbReference>
<evidence type="ECO:0000256" key="3">
    <source>
        <dbReference type="ARBA" id="ARBA00023163"/>
    </source>
</evidence>